<feature type="region of interest" description="Disordered" evidence="5">
    <location>
        <begin position="1"/>
        <end position="45"/>
    </location>
</feature>
<dbReference type="AlphaFoldDB" id="A0AAW1SA71"/>
<evidence type="ECO:0000256" key="5">
    <source>
        <dbReference type="SAM" id="MobiDB-lite"/>
    </source>
</evidence>
<evidence type="ECO:0000259" key="7">
    <source>
        <dbReference type="Pfam" id="PF18051"/>
    </source>
</evidence>
<keyword evidence="2" id="KW-0677">Repeat</keyword>
<comment type="subunit">
    <text evidence="4">Component of the 19S regulatory particle (RP/PA700) base subcomplex of the 26S proteasome. The 26S proteasome is composed of a core protease (CP), known as the 20S proteasome, capped at one or both ends by the 19S regulatory particle (RP/PA700). The RP/PA700 complex is composed of at least 17 different subunits in two subcomplexes, the base and the lid, which form the portions proximal and distal to the 20S proteolytic core, respectively.</text>
</comment>
<gene>
    <name evidence="8" type="ORF">WJX81_007723</name>
</gene>
<dbReference type="GO" id="GO:0034515">
    <property type="term" value="C:proteasome storage granule"/>
    <property type="evidence" value="ECO:0007669"/>
    <property type="project" value="TreeGrafter"/>
</dbReference>
<dbReference type="Gene3D" id="1.25.10.10">
    <property type="entry name" value="Leucine-rich Repeat Variant"/>
    <property type="match status" value="1"/>
</dbReference>
<dbReference type="GO" id="GO:0008540">
    <property type="term" value="C:proteasome regulatory particle, base subcomplex"/>
    <property type="evidence" value="ECO:0007669"/>
    <property type="project" value="UniProtKB-UniRule"/>
</dbReference>
<dbReference type="GO" id="GO:0043161">
    <property type="term" value="P:proteasome-mediated ubiquitin-dependent protein catabolic process"/>
    <property type="evidence" value="ECO:0007669"/>
    <property type="project" value="TreeGrafter"/>
</dbReference>
<dbReference type="Pfam" id="PF18051">
    <property type="entry name" value="RPN1_C"/>
    <property type="match status" value="1"/>
</dbReference>
<dbReference type="PANTHER" id="PTHR10943:SF1">
    <property type="entry name" value="26S PROTEASOME NON-ATPASE REGULATORY SUBUNIT 2"/>
    <property type="match status" value="1"/>
</dbReference>
<dbReference type="GO" id="GO:0042176">
    <property type="term" value="P:regulation of protein catabolic process"/>
    <property type="evidence" value="ECO:0007669"/>
    <property type="project" value="InterPro"/>
</dbReference>
<dbReference type="InterPro" id="IPR011989">
    <property type="entry name" value="ARM-like"/>
</dbReference>
<dbReference type="PANTHER" id="PTHR10943">
    <property type="entry name" value="26S PROTEASOME NON-ATPASE REGULATORY SUBUNIT"/>
    <property type="match status" value="1"/>
</dbReference>
<dbReference type="GO" id="GO:0005634">
    <property type="term" value="C:nucleus"/>
    <property type="evidence" value="ECO:0007669"/>
    <property type="project" value="TreeGrafter"/>
</dbReference>
<evidence type="ECO:0000256" key="3">
    <source>
        <dbReference type="ARBA" id="ARBA00022942"/>
    </source>
</evidence>
<dbReference type="GO" id="GO:0030234">
    <property type="term" value="F:enzyme regulator activity"/>
    <property type="evidence" value="ECO:0007669"/>
    <property type="project" value="UniProtKB-UniRule"/>
</dbReference>
<feature type="domain" description="RPN1 N-terminal" evidence="6">
    <location>
        <begin position="55"/>
        <end position="359"/>
    </location>
</feature>
<dbReference type="InterPro" id="IPR041433">
    <property type="entry name" value="RPN1_C"/>
</dbReference>
<comment type="similarity">
    <text evidence="1 4">Belongs to the proteasome subunit S2 family.</text>
</comment>
<dbReference type="Proteomes" id="UP001445335">
    <property type="component" value="Unassembled WGS sequence"/>
</dbReference>
<evidence type="ECO:0000313" key="8">
    <source>
        <dbReference type="EMBL" id="KAK9842343.1"/>
    </source>
</evidence>
<evidence type="ECO:0000256" key="2">
    <source>
        <dbReference type="ARBA" id="ARBA00022737"/>
    </source>
</evidence>
<name>A0AAW1SA71_9CHLO</name>
<accession>A0AAW1SA71</accession>
<evidence type="ECO:0000256" key="1">
    <source>
        <dbReference type="ARBA" id="ARBA00005460"/>
    </source>
</evidence>
<keyword evidence="9" id="KW-1185">Reference proteome</keyword>
<sequence length="905" mass="96908">MAKETDDVAMQDAVPPSNGAAAPDEKAKAKKKLKKGEEDKDADLSEEDLELKKNLELMVQRIREGDPALQAAALKSIAEEIRSATASMTSVPKPLKFLRSHYGPLKEAYERTPAGDNRRGLADVLSVLAITTGKEGERESLRFRLEGSKVEVGLWGHEYVRNIAGEIGQEYAARCEAEKPVDDLLELVVQIVPYHMSHNAEPEAVDLLLEVERLDWLGQHVDKANAARTCLYLVSCCAYLPEADDMAVLRTAYAIYLAQANFPDAMRLALKMNDKELAAETMAACKDPLVKKQLGYLLGRQGVVLDYEEGTAAVEGEELQAELREINANSRLSEQYLSLARDLDVMEPKAPDEVYKMHLVEGRAASGPAVDSARQNLASTFVNAFVNAGFGTDKLMTGGNEEDPGAVHWIFKNKDQGKTAAAASLGLIALWDVEGGLPQIDKFLYSKDPHVVAGALLAVGVLNCGVQHENDPAYALLYEFVEKPDTTIRIGAIMGLGLAYAGTRKEEIGELLTPLLTDNDVSMEVAGFAALSLGLVFVGDCHAASAEAMLQALMLRGESELGEPWARLLVLGLALLYLGRQDAVEATLEVSRTLTERISAYAGVVLETVAYAGTGDVLKVQRLLALCGEHVEVDEASAWKVAHQGPAVLGIALVAMAEDLGATMAHRALEHLLQYGEPAARRAVPLAVAMLNVSNPGMAAMDALSRMSHDTDAEVAQNAVLALGIIGAGTNNARLAGMLRGLSGYYAKEPTLLLLVRAAQGLVHMGKGLLGLAPYHTDGQLASGVAVAGILAVLHCCLDLKATIGGRHPAALFYLAAAMRPRMLMTVDEAGALLPVPVRVGQAVDVVAQAGRPKAITGFQTHTTPVLLSVGERAELASQKYLPLSSVLEGTVILRLNPDYVETHE</sequence>
<dbReference type="Pfam" id="PF01851">
    <property type="entry name" value="PC_rep"/>
    <property type="match status" value="1"/>
</dbReference>
<dbReference type="SUPFAM" id="SSF48371">
    <property type="entry name" value="ARM repeat"/>
    <property type="match status" value="1"/>
</dbReference>
<protein>
    <recommendedName>
        <fullName evidence="4">26S proteasome non-ATPase regulatory subunit 2 homolog</fullName>
    </recommendedName>
</protein>
<evidence type="ECO:0000259" key="6">
    <source>
        <dbReference type="Pfam" id="PF17781"/>
    </source>
</evidence>
<dbReference type="InterPro" id="IPR016643">
    <property type="entry name" value="26S_Psome_Rpn1"/>
</dbReference>
<dbReference type="InterPro" id="IPR016024">
    <property type="entry name" value="ARM-type_fold"/>
</dbReference>
<dbReference type="PIRSF" id="PIRSF015965">
    <property type="entry name" value="26S_Psome_Rpn1"/>
    <property type="match status" value="1"/>
</dbReference>
<proteinExistence type="inferred from homology"/>
<comment type="function">
    <text evidence="4">Acts as a regulatory subunit of the 26 proteasome which is involved in the ATP-dependent degradation of ubiquitinated proteins.</text>
</comment>
<dbReference type="InterPro" id="IPR040892">
    <property type="entry name" value="RPN1_N"/>
</dbReference>
<organism evidence="8 9">
    <name type="scientific">Elliptochloris bilobata</name>
    <dbReference type="NCBI Taxonomy" id="381761"/>
    <lineage>
        <taxon>Eukaryota</taxon>
        <taxon>Viridiplantae</taxon>
        <taxon>Chlorophyta</taxon>
        <taxon>core chlorophytes</taxon>
        <taxon>Trebouxiophyceae</taxon>
        <taxon>Trebouxiophyceae incertae sedis</taxon>
        <taxon>Elliptochloris clade</taxon>
        <taxon>Elliptochloris</taxon>
    </lineage>
</organism>
<dbReference type="InterPro" id="IPR002015">
    <property type="entry name" value="Proteasome/cyclosome_rpt"/>
</dbReference>
<dbReference type="EMBL" id="JALJOU010000008">
    <property type="protein sequence ID" value="KAK9842343.1"/>
    <property type="molecule type" value="Genomic_DNA"/>
</dbReference>
<evidence type="ECO:0000256" key="4">
    <source>
        <dbReference type="PIRNR" id="PIRNR015965"/>
    </source>
</evidence>
<evidence type="ECO:0000313" key="9">
    <source>
        <dbReference type="Proteomes" id="UP001445335"/>
    </source>
</evidence>
<dbReference type="Pfam" id="PF17781">
    <property type="entry name" value="RPN1_RPN2_N"/>
    <property type="match status" value="1"/>
</dbReference>
<reference evidence="8 9" key="1">
    <citation type="journal article" date="2024" name="Nat. Commun.">
        <title>Phylogenomics reveals the evolutionary origins of lichenization in chlorophyte algae.</title>
        <authorList>
            <person name="Puginier C."/>
            <person name="Libourel C."/>
            <person name="Otte J."/>
            <person name="Skaloud P."/>
            <person name="Haon M."/>
            <person name="Grisel S."/>
            <person name="Petersen M."/>
            <person name="Berrin J.G."/>
            <person name="Delaux P.M."/>
            <person name="Dal Grande F."/>
            <person name="Keller J."/>
        </authorList>
    </citation>
    <scope>NUCLEOTIDE SEQUENCE [LARGE SCALE GENOMIC DNA]</scope>
    <source>
        <strain evidence="8 9">SAG 245.80</strain>
    </source>
</reference>
<feature type="domain" description="26S proteasome non-ATPase regulatory subunit RPN1 C-terminal" evidence="7">
    <location>
        <begin position="847"/>
        <end position="900"/>
    </location>
</feature>
<keyword evidence="3 4" id="KW-0647">Proteasome</keyword>
<comment type="caution">
    <text evidence="8">The sequence shown here is derived from an EMBL/GenBank/DDBJ whole genome shotgun (WGS) entry which is preliminary data.</text>
</comment>